<dbReference type="Proteomes" id="UP000003835">
    <property type="component" value="Unassembled WGS sequence"/>
</dbReference>
<dbReference type="Pfam" id="PF02518">
    <property type="entry name" value="HATPase_c"/>
    <property type="match status" value="1"/>
</dbReference>
<evidence type="ECO:0000256" key="7">
    <source>
        <dbReference type="SAM" id="MobiDB-lite"/>
    </source>
</evidence>
<keyword evidence="10" id="KW-1185">Reference proteome</keyword>
<proteinExistence type="predicted"/>
<evidence type="ECO:0000256" key="5">
    <source>
        <dbReference type="ARBA" id="ARBA00022777"/>
    </source>
</evidence>
<reference evidence="9 10" key="1">
    <citation type="submission" date="2008-07" db="EMBL/GenBank/DDBJ databases">
        <authorList>
            <person name="Tandeau de Marsac N."/>
            <person name="Ferriera S."/>
            <person name="Johnson J."/>
            <person name="Kravitz S."/>
            <person name="Beeson K."/>
            <person name="Sutton G."/>
            <person name="Rogers Y.-H."/>
            <person name="Friedman R."/>
            <person name="Frazier M."/>
            <person name="Venter J.C."/>
        </authorList>
    </citation>
    <scope>NUCLEOTIDE SEQUENCE [LARGE SCALE GENOMIC DNA]</scope>
    <source>
        <strain evidence="9 10">PCC 7420</strain>
    </source>
</reference>
<dbReference type="RefSeq" id="WP_006106026.1">
    <property type="nucleotide sequence ID" value="NZ_DS989876.1"/>
</dbReference>
<evidence type="ECO:0000256" key="4">
    <source>
        <dbReference type="ARBA" id="ARBA00022679"/>
    </source>
</evidence>
<dbReference type="PANTHER" id="PTHR43711:SF26">
    <property type="entry name" value="SENSOR HISTIDINE KINASE RCSC"/>
    <property type="match status" value="1"/>
</dbReference>
<evidence type="ECO:0000313" key="10">
    <source>
        <dbReference type="Proteomes" id="UP000003835"/>
    </source>
</evidence>
<dbReference type="Gene3D" id="1.10.287.130">
    <property type="match status" value="1"/>
</dbReference>
<comment type="catalytic activity">
    <reaction evidence="1">
        <text>ATP + protein L-histidine = ADP + protein N-phospho-L-histidine.</text>
        <dbReference type="EC" id="2.7.13.3"/>
    </reaction>
</comment>
<dbReference type="EMBL" id="DS989876">
    <property type="protein sequence ID" value="EDX71116.1"/>
    <property type="molecule type" value="Genomic_DNA"/>
</dbReference>
<dbReference type="Gene3D" id="3.30.565.10">
    <property type="entry name" value="Histidine kinase-like ATPase, C-terminal domain"/>
    <property type="match status" value="1"/>
</dbReference>
<dbReference type="InterPro" id="IPR003594">
    <property type="entry name" value="HATPase_dom"/>
</dbReference>
<organism evidence="9 10">
    <name type="scientific">Coleofasciculus chthonoplastes PCC 7420</name>
    <dbReference type="NCBI Taxonomy" id="118168"/>
    <lineage>
        <taxon>Bacteria</taxon>
        <taxon>Bacillati</taxon>
        <taxon>Cyanobacteriota</taxon>
        <taxon>Cyanophyceae</taxon>
        <taxon>Coleofasciculales</taxon>
        <taxon>Coleofasciculaceae</taxon>
        <taxon>Coleofasciculus</taxon>
    </lineage>
</organism>
<dbReference type="CDD" id="cd00075">
    <property type="entry name" value="HATPase"/>
    <property type="match status" value="1"/>
</dbReference>
<dbReference type="PANTHER" id="PTHR43711">
    <property type="entry name" value="TWO-COMPONENT HISTIDINE KINASE"/>
    <property type="match status" value="1"/>
</dbReference>
<dbReference type="InterPro" id="IPR003661">
    <property type="entry name" value="HisK_dim/P_dom"/>
</dbReference>
<dbReference type="AlphaFoldDB" id="B4W3X0"/>
<dbReference type="STRING" id="118168.MC7420_4303"/>
<dbReference type="InterPro" id="IPR036890">
    <property type="entry name" value="HATPase_C_sf"/>
</dbReference>
<dbReference type="SMART" id="SM00387">
    <property type="entry name" value="HATPase_c"/>
    <property type="match status" value="1"/>
</dbReference>
<dbReference type="InterPro" id="IPR005467">
    <property type="entry name" value="His_kinase_dom"/>
</dbReference>
<evidence type="ECO:0000256" key="1">
    <source>
        <dbReference type="ARBA" id="ARBA00000085"/>
    </source>
</evidence>
<evidence type="ECO:0000256" key="3">
    <source>
        <dbReference type="ARBA" id="ARBA00022553"/>
    </source>
</evidence>
<keyword evidence="4" id="KW-0808">Transferase</keyword>
<feature type="domain" description="Histidine kinase" evidence="8">
    <location>
        <begin position="97"/>
        <end position="320"/>
    </location>
</feature>
<dbReference type="PRINTS" id="PR00344">
    <property type="entry name" value="BCTRLSENSOR"/>
</dbReference>
<evidence type="ECO:0000259" key="8">
    <source>
        <dbReference type="PROSITE" id="PS50109"/>
    </source>
</evidence>
<dbReference type="InterPro" id="IPR004358">
    <property type="entry name" value="Sig_transdc_His_kin-like_C"/>
</dbReference>
<keyword evidence="6" id="KW-0902">Two-component regulatory system</keyword>
<dbReference type="eggNOG" id="COG2205">
    <property type="taxonomic scope" value="Bacteria"/>
</dbReference>
<dbReference type="SUPFAM" id="SSF55874">
    <property type="entry name" value="ATPase domain of HSP90 chaperone/DNA topoisomerase II/histidine kinase"/>
    <property type="match status" value="1"/>
</dbReference>
<feature type="compositionally biased region" description="Low complexity" evidence="7">
    <location>
        <begin position="42"/>
        <end position="60"/>
    </location>
</feature>
<dbReference type="InterPro" id="IPR050736">
    <property type="entry name" value="Sensor_HK_Regulatory"/>
</dbReference>
<dbReference type="Pfam" id="PF00512">
    <property type="entry name" value="HisKA"/>
    <property type="match status" value="1"/>
</dbReference>
<dbReference type="EC" id="2.7.13.3" evidence="2"/>
<dbReference type="GO" id="GO:0000155">
    <property type="term" value="F:phosphorelay sensor kinase activity"/>
    <property type="evidence" value="ECO:0007669"/>
    <property type="project" value="InterPro"/>
</dbReference>
<keyword evidence="5 9" id="KW-0418">Kinase</keyword>
<feature type="region of interest" description="Disordered" evidence="7">
    <location>
        <begin position="42"/>
        <end position="70"/>
    </location>
</feature>
<dbReference type="FunFam" id="3.30.565.10:FF:000006">
    <property type="entry name" value="Sensor histidine kinase WalK"/>
    <property type="match status" value="1"/>
</dbReference>
<sequence length="333" mass="36852">MQTIAITLTDDHWLKLQDIATRLDISPETLIMMGVEQILTHTPSSTSASAQQLQESLSEHPQLTSAMDKSQPADAEILNALAQEKQRGDLKSQVLSITAHEFRTPLTTILSTAELLEHYQWTKAEQVEQLHLIQETVQQMLQLLENMQLVGTADGEQLPFTPAPVELHDFCQRLVAQIQQGLTLKHLTNDENQAYTLTFASQVTCLPAMVDEKLMRQMLSNLLSNAMKYSPVGGTIRFSLTREGEKACFEIQDQGIGIPSEDIPHLFDFFYRGNNVGAIAGTGLGLAIVKQCVDLHQGQIDVTSDVGLGTTFTVRLPLISDRQGKMPASADWD</sequence>
<dbReference type="PROSITE" id="PS50109">
    <property type="entry name" value="HIS_KIN"/>
    <property type="match status" value="1"/>
</dbReference>
<dbReference type="CDD" id="cd00082">
    <property type="entry name" value="HisKA"/>
    <property type="match status" value="1"/>
</dbReference>
<name>B4W3X0_9CYAN</name>
<protein>
    <recommendedName>
        <fullName evidence="2">histidine kinase</fullName>
        <ecNumber evidence="2">2.7.13.3</ecNumber>
    </recommendedName>
</protein>
<evidence type="ECO:0000256" key="6">
    <source>
        <dbReference type="ARBA" id="ARBA00023012"/>
    </source>
</evidence>
<evidence type="ECO:0000313" key="9">
    <source>
        <dbReference type="EMBL" id="EDX71116.1"/>
    </source>
</evidence>
<evidence type="ECO:0000256" key="2">
    <source>
        <dbReference type="ARBA" id="ARBA00012438"/>
    </source>
</evidence>
<gene>
    <name evidence="9" type="ORF">MC7420_4303</name>
</gene>
<dbReference type="SMART" id="SM00388">
    <property type="entry name" value="HisKA"/>
    <property type="match status" value="1"/>
</dbReference>
<accession>B4W3X0</accession>
<dbReference type="InterPro" id="IPR036097">
    <property type="entry name" value="HisK_dim/P_sf"/>
</dbReference>
<keyword evidence="3" id="KW-0597">Phosphoprotein</keyword>
<dbReference type="OrthoDB" id="197069at2"/>
<dbReference type="HOGENOM" id="CLU_000445_89_2_3"/>
<dbReference type="SUPFAM" id="SSF47384">
    <property type="entry name" value="Homodimeric domain of signal transducing histidine kinase"/>
    <property type="match status" value="1"/>
</dbReference>